<comment type="caution">
    <text evidence="3">The sequence shown here is derived from an EMBL/GenBank/DDBJ whole genome shotgun (WGS) entry which is preliminary data.</text>
</comment>
<evidence type="ECO:0000313" key="4">
    <source>
        <dbReference type="Proteomes" id="UP000574390"/>
    </source>
</evidence>
<feature type="region of interest" description="Disordered" evidence="2">
    <location>
        <begin position="577"/>
        <end position="628"/>
    </location>
</feature>
<gene>
    <name evidence="3" type="ORF">FOZ62_023620</name>
</gene>
<evidence type="ECO:0000256" key="1">
    <source>
        <dbReference type="SAM" id="Coils"/>
    </source>
</evidence>
<organism evidence="3 4">
    <name type="scientific">Perkinsus olseni</name>
    <name type="common">Perkinsus atlanticus</name>
    <dbReference type="NCBI Taxonomy" id="32597"/>
    <lineage>
        <taxon>Eukaryota</taxon>
        <taxon>Sar</taxon>
        <taxon>Alveolata</taxon>
        <taxon>Perkinsozoa</taxon>
        <taxon>Perkinsea</taxon>
        <taxon>Perkinsida</taxon>
        <taxon>Perkinsidae</taxon>
        <taxon>Perkinsus</taxon>
    </lineage>
</organism>
<dbReference type="Proteomes" id="UP000574390">
    <property type="component" value="Unassembled WGS sequence"/>
</dbReference>
<feature type="non-terminal residue" evidence="3">
    <location>
        <position position="1"/>
    </location>
</feature>
<protein>
    <submittedName>
        <fullName evidence="3">Uncharacterized protein</fullName>
    </submittedName>
</protein>
<name>A0A7J6SHI3_PEROL</name>
<feature type="region of interest" description="Disordered" evidence="2">
    <location>
        <begin position="351"/>
        <end position="388"/>
    </location>
</feature>
<proteinExistence type="predicted"/>
<dbReference type="AlphaFoldDB" id="A0A7J6SHI3"/>
<dbReference type="PANTHER" id="PTHR32258">
    <property type="entry name" value="PROTEIN NETWORKED 4A"/>
    <property type="match status" value="1"/>
</dbReference>
<accession>A0A7J6SHI3</accession>
<keyword evidence="1" id="KW-0175">Coiled coil</keyword>
<evidence type="ECO:0000313" key="3">
    <source>
        <dbReference type="EMBL" id="KAF4732348.1"/>
    </source>
</evidence>
<feature type="compositionally biased region" description="Basic residues" evidence="2">
    <location>
        <begin position="588"/>
        <end position="605"/>
    </location>
</feature>
<dbReference type="InterPro" id="IPR051861">
    <property type="entry name" value="NET_actin-binding_domain"/>
</dbReference>
<sequence length="888" mass="99496">VNIFDGDIYMEEETRQLLRQKEEEMKGLFGVERGRFELKIKTLLLENRTFRTQVEELSDRNHVLVMKVQHLETQVTKLSRGQAVGGASALSIISLQSLLAELRASSNAAAAAPAASEVLSEGGVPEDGEIVAVSQSELDKVQASFLKLKRQCRLYGDLVAQAKTRLLQGIALAEKNSKALIPASALQISDGNSQQQQRVRALEEIGVVEEVFGRALQNDPNTDLAIVDRVLSECAKEFNALIKEINEEDEACAAATGIKPKPMRFTKADELKQEISVLTTANQVLQRRLAERVKSQEEVQAERDSMTAKLTKLETDLTARTHEVNVLKQQAREKDASLAEVDERAKKAEAAFERERRSSESNAVDLRRAQEAQAQERSRYADDSARKKSILAERERRISVQDDEIQKLQEKMASQEQRLSELKSERKELADSLKQTRSQLRYAHEAADPSMKVMGRGRTLSRAYTSAVDETVDKQDLGGGQVKMLRDICAGLDLPEIVDELKHRASFDSPVDVSRLIARVIGKLKSRVKGESEAEWLRKLQELEVQSATSYNARLKRERCIMWRSVIRTHSVHGAREIERAMDTNKSAARHSRTRTGRLRKKPHKAGPTGDLQTLSEPSSSEGEDDDDVGVALFDRTDFGSKYGRLTDYVHARAITWQTALRAQEDPKNRATDALHKSRRPSATMTTMEVEFLRDKHKSLEKQMEGMKFDIELKDYELRKIREAWIQTNDTCLIYKNAYDVELRKVAALGGEVRQLRSAEVEAAKAAVINTMQTDEAFALAVAERANEAREKMVQLSDEVERDAAELANRRHAMRRIGDAWKAQALDWADFDFAAALAEEQAVIAGIDAVAADGEDGVKEVYEELKAEASDLGEGAQYGEKMEVIRSP</sequence>
<dbReference type="PANTHER" id="PTHR32258:SF28">
    <property type="entry name" value="PROTEIN NETWORKED 3A-RELATED"/>
    <property type="match status" value="1"/>
</dbReference>
<dbReference type="EMBL" id="JABANM010014634">
    <property type="protein sequence ID" value="KAF4732348.1"/>
    <property type="molecule type" value="Genomic_DNA"/>
</dbReference>
<feature type="coiled-coil region" evidence="1">
    <location>
        <begin position="779"/>
        <end position="810"/>
    </location>
</feature>
<reference evidence="3 4" key="1">
    <citation type="submission" date="2020-04" db="EMBL/GenBank/DDBJ databases">
        <title>Perkinsus olseni comparative genomics.</title>
        <authorList>
            <person name="Bogema D.R."/>
        </authorList>
    </citation>
    <scope>NUCLEOTIDE SEQUENCE [LARGE SCALE GENOMIC DNA]</scope>
    <source>
        <strain evidence="3">ATCC PRA-205</strain>
    </source>
</reference>
<evidence type="ECO:0000256" key="2">
    <source>
        <dbReference type="SAM" id="MobiDB-lite"/>
    </source>
</evidence>
<feature type="coiled-coil region" evidence="1">
    <location>
        <begin position="391"/>
        <end position="439"/>
    </location>
</feature>